<gene>
    <name evidence="3" type="ORF">SBAD_LOCUS196</name>
</gene>
<dbReference type="Gene3D" id="1.20.120.790">
    <property type="entry name" value="Heat shock protein 90, C-terminal domain"/>
    <property type="match status" value="1"/>
</dbReference>
<dbReference type="Gene3D" id="3.40.50.11260">
    <property type="match status" value="1"/>
</dbReference>
<dbReference type="SUPFAM" id="SSF54211">
    <property type="entry name" value="Ribosomal protein S5 domain 2-like"/>
    <property type="match status" value="1"/>
</dbReference>
<accession>A0A183I9A2</accession>
<dbReference type="InterPro" id="IPR020568">
    <property type="entry name" value="Ribosomal_Su5_D2-typ_SF"/>
</dbReference>
<dbReference type="Pfam" id="PF00183">
    <property type="entry name" value="HSP90"/>
    <property type="match status" value="1"/>
</dbReference>
<evidence type="ECO:0000256" key="2">
    <source>
        <dbReference type="ARBA" id="ARBA00023186"/>
    </source>
</evidence>
<dbReference type="WBParaSite" id="SBAD_0000020801-mRNA-1">
    <property type="protein sequence ID" value="SBAD_0000020801-mRNA-1"/>
    <property type="gene ID" value="SBAD_0000020801"/>
</dbReference>
<protein>
    <submittedName>
        <fullName evidence="5">Heat shock protein 83</fullName>
    </submittedName>
</protein>
<dbReference type="GO" id="GO:0016887">
    <property type="term" value="F:ATP hydrolysis activity"/>
    <property type="evidence" value="ECO:0007669"/>
    <property type="project" value="InterPro"/>
</dbReference>
<dbReference type="InterPro" id="IPR037196">
    <property type="entry name" value="HSP90_C"/>
</dbReference>
<evidence type="ECO:0000313" key="3">
    <source>
        <dbReference type="EMBL" id="VDO80633.1"/>
    </source>
</evidence>
<dbReference type="GO" id="GO:0140662">
    <property type="term" value="F:ATP-dependent protein folding chaperone"/>
    <property type="evidence" value="ECO:0007669"/>
    <property type="project" value="InterPro"/>
</dbReference>
<dbReference type="FunFam" id="1.20.120.790:FF:000004">
    <property type="entry name" value="Heat shock protein 75 kDa"/>
    <property type="match status" value="1"/>
</dbReference>
<organism evidence="5">
    <name type="scientific">Soboliphyme baturini</name>
    <dbReference type="NCBI Taxonomy" id="241478"/>
    <lineage>
        <taxon>Eukaryota</taxon>
        <taxon>Metazoa</taxon>
        <taxon>Ecdysozoa</taxon>
        <taxon>Nematoda</taxon>
        <taxon>Enoplea</taxon>
        <taxon>Dorylaimia</taxon>
        <taxon>Dioctophymatida</taxon>
        <taxon>Dioctophymatoidea</taxon>
        <taxon>Soboliphymatidae</taxon>
        <taxon>Soboliphyme</taxon>
    </lineage>
</organism>
<proteinExistence type="inferred from homology"/>
<comment type="similarity">
    <text evidence="1">Belongs to the heat shock protein 90 family.</text>
</comment>
<dbReference type="Proteomes" id="UP000270296">
    <property type="component" value="Unassembled WGS sequence"/>
</dbReference>
<dbReference type="PANTHER" id="PTHR11528">
    <property type="entry name" value="HEAT SHOCK PROTEIN 90 FAMILY MEMBER"/>
    <property type="match status" value="1"/>
</dbReference>
<evidence type="ECO:0000256" key="1">
    <source>
        <dbReference type="ARBA" id="ARBA00008239"/>
    </source>
</evidence>
<reference evidence="3 4" key="2">
    <citation type="submission" date="2018-11" db="EMBL/GenBank/DDBJ databases">
        <authorList>
            <consortium name="Pathogen Informatics"/>
        </authorList>
    </citation>
    <scope>NUCLEOTIDE SEQUENCE [LARGE SCALE GENOMIC DNA]</scope>
</reference>
<name>A0A183I9A2_9BILA</name>
<dbReference type="InterPro" id="IPR001404">
    <property type="entry name" value="Hsp90_fam"/>
</dbReference>
<sequence>MQAGQRDIYYLCAPSRELAESSPYYEAFKEKSSEVLFCFDPADEVTMLALNQFDRKSLTSVEKCLKEDKGDVDAEKGVEGGLSSSEIKDLMNWIKDCLGSKKVNEIKATRKLTSYPCLISVPDMSAARNFLRIQSFANKLTTDQRYVILRPTLEINPSHPIMKEIQSLRQTDNELAVQIMEQVYENAMVSAGLIDDVRPMVTRLNDLITKLMIKSADVKKTTS</sequence>
<dbReference type="SUPFAM" id="SSF110942">
    <property type="entry name" value="HSP90 C-terminal domain"/>
    <property type="match status" value="1"/>
</dbReference>
<keyword evidence="2" id="KW-0143">Chaperone</keyword>
<dbReference type="EMBL" id="UZAM01000349">
    <property type="protein sequence ID" value="VDO80633.1"/>
    <property type="molecule type" value="Genomic_DNA"/>
</dbReference>
<dbReference type="GO" id="GO:0005524">
    <property type="term" value="F:ATP binding"/>
    <property type="evidence" value="ECO:0007669"/>
    <property type="project" value="InterPro"/>
</dbReference>
<dbReference type="GO" id="GO:0051082">
    <property type="term" value="F:unfolded protein binding"/>
    <property type="evidence" value="ECO:0007669"/>
    <property type="project" value="InterPro"/>
</dbReference>
<dbReference type="AlphaFoldDB" id="A0A183I9A2"/>
<evidence type="ECO:0000313" key="4">
    <source>
        <dbReference type="Proteomes" id="UP000270296"/>
    </source>
</evidence>
<reference evidence="5" key="1">
    <citation type="submission" date="2016-06" db="UniProtKB">
        <authorList>
            <consortium name="WormBaseParasite"/>
        </authorList>
    </citation>
    <scope>IDENTIFICATION</scope>
</reference>
<evidence type="ECO:0000313" key="5">
    <source>
        <dbReference type="WBParaSite" id="SBAD_0000020801-mRNA-1"/>
    </source>
</evidence>
<dbReference type="OrthoDB" id="28737at2759"/>
<keyword evidence="4" id="KW-1185">Reference proteome</keyword>